<comment type="caution">
    <text evidence="5">The sequence shown here is derived from an EMBL/GenBank/DDBJ whole genome shotgun (WGS) entry which is preliminary data.</text>
</comment>
<dbReference type="PRINTS" id="PR00111">
    <property type="entry name" value="ABHYDROLASE"/>
</dbReference>
<evidence type="ECO:0000259" key="4">
    <source>
        <dbReference type="Pfam" id="PF00561"/>
    </source>
</evidence>
<keyword evidence="3" id="KW-0812">Transmembrane</keyword>
<dbReference type="Pfam" id="PF00561">
    <property type="entry name" value="Abhydrolase_1"/>
    <property type="match status" value="1"/>
</dbReference>
<organism evidence="5 6">
    <name type="scientific">Tegillarca granosa</name>
    <name type="common">Malaysian cockle</name>
    <name type="synonym">Anadara granosa</name>
    <dbReference type="NCBI Taxonomy" id="220873"/>
    <lineage>
        <taxon>Eukaryota</taxon>
        <taxon>Metazoa</taxon>
        <taxon>Spiralia</taxon>
        <taxon>Lophotrochozoa</taxon>
        <taxon>Mollusca</taxon>
        <taxon>Bivalvia</taxon>
        <taxon>Autobranchia</taxon>
        <taxon>Pteriomorphia</taxon>
        <taxon>Arcoida</taxon>
        <taxon>Arcoidea</taxon>
        <taxon>Arcidae</taxon>
        <taxon>Tegillarca</taxon>
    </lineage>
</organism>
<evidence type="ECO:0000256" key="3">
    <source>
        <dbReference type="SAM" id="Phobius"/>
    </source>
</evidence>
<accession>A0ABQ9EFC0</accession>
<keyword evidence="1" id="KW-0378">Hydrolase</keyword>
<evidence type="ECO:0000313" key="5">
    <source>
        <dbReference type="EMBL" id="KAJ8303993.1"/>
    </source>
</evidence>
<evidence type="ECO:0000256" key="2">
    <source>
        <dbReference type="ARBA" id="ARBA00038334"/>
    </source>
</evidence>
<evidence type="ECO:0000256" key="1">
    <source>
        <dbReference type="ARBA" id="ARBA00022801"/>
    </source>
</evidence>
<dbReference type="InterPro" id="IPR029058">
    <property type="entry name" value="AB_hydrolase_fold"/>
</dbReference>
<gene>
    <name evidence="5" type="ORF">KUTeg_017576</name>
</gene>
<dbReference type="InterPro" id="IPR000639">
    <property type="entry name" value="Epox_hydrolase-like"/>
</dbReference>
<reference evidence="5 6" key="1">
    <citation type="submission" date="2022-12" db="EMBL/GenBank/DDBJ databases">
        <title>Chromosome-level genome of Tegillarca granosa.</title>
        <authorList>
            <person name="Kim J."/>
        </authorList>
    </citation>
    <scope>NUCLEOTIDE SEQUENCE [LARGE SCALE GENOMIC DNA]</scope>
    <source>
        <strain evidence="5">Teg-2019</strain>
        <tissue evidence="5">Adductor muscle</tissue>
    </source>
</reference>
<keyword evidence="3" id="KW-1133">Transmembrane helix</keyword>
<proteinExistence type="inferred from homology"/>
<dbReference type="PANTHER" id="PTHR43329">
    <property type="entry name" value="EPOXIDE HYDROLASE"/>
    <property type="match status" value="1"/>
</dbReference>
<protein>
    <recommendedName>
        <fullName evidence="4">AB hydrolase-1 domain-containing protein</fullName>
    </recommendedName>
</protein>
<dbReference type="Proteomes" id="UP001217089">
    <property type="component" value="Unassembled WGS sequence"/>
</dbReference>
<comment type="similarity">
    <text evidence="2">Belongs to the AB hydrolase superfamily. Epoxide hydrolase family.</text>
</comment>
<feature type="domain" description="AB hydrolase-1" evidence="4">
    <location>
        <begin position="81"/>
        <end position="329"/>
    </location>
</feature>
<keyword evidence="6" id="KW-1185">Reference proteome</keyword>
<dbReference type="SUPFAM" id="SSF53474">
    <property type="entry name" value="alpha/beta-Hydrolases"/>
    <property type="match status" value="1"/>
</dbReference>
<evidence type="ECO:0000313" key="6">
    <source>
        <dbReference type="Proteomes" id="UP001217089"/>
    </source>
</evidence>
<dbReference type="InterPro" id="IPR000073">
    <property type="entry name" value="AB_hydrolase_1"/>
</dbReference>
<sequence length="341" mass="39753">MMDLQVVVACVIGFFYACIAFFGMLWRFIRRPLAFTKELFYRKKRNVPPACLNDPSLGSHGFIHLEEVRLHYVISGPEGAPLMLFLHGFPEFWYSWRYQIREFNKDYRVVAIDMRGYADSDKPKGVKNYTVEKLISDIRQIVPALGYEHCVLVSHDWGGALAWNFASYHPEMVSKLIVMNCPHGAAFQKFIRKSWKQFKMSWYMFFFQMPFLPELMFSINDYNAMKMIFTGSKGGVKSDSTNQDDIEAYKYAASRQGGMTGPINYYRAALRFPRIFGAMPKIEKPVLLIWGKPDMALSTELAELSRQYCNNIKIEYVENSSHWVQMDKPDEVNQLMRNFLK</sequence>
<dbReference type="PRINTS" id="PR00412">
    <property type="entry name" value="EPOXHYDRLASE"/>
</dbReference>
<keyword evidence="3" id="KW-0472">Membrane</keyword>
<dbReference type="Gene3D" id="3.40.50.1820">
    <property type="entry name" value="alpha/beta hydrolase"/>
    <property type="match status" value="1"/>
</dbReference>
<feature type="transmembrane region" description="Helical" evidence="3">
    <location>
        <begin position="6"/>
        <end position="29"/>
    </location>
</feature>
<name>A0ABQ9EFC0_TEGGR</name>
<dbReference type="EMBL" id="JARBDR010000903">
    <property type="protein sequence ID" value="KAJ8303993.1"/>
    <property type="molecule type" value="Genomic_DNA"/>
</dbReference>